<dbReference type="InterPro" id="IPR005821">
    <property type="entry name" value="Ion_trans_dom"/>
</dbReference>
<feature type="compositionally biased region" description="Basic and acidic residues" evidence="13">
    <location>
        <begin position="928"/>
        <end position="939"/>
    </location>
</feature>
<evidence type="ECO:0000256" key="9">
    <source>
        <dbReference type="ARBA" id="ARBA00022989"/>
    </source>
</evidence>
<dbReference type="InterPro" id="IPR018490">
    <property type="entry name" value="cNMP-bd_dom_sf"/>
</dbReference>
<evidence type="ECO:0000256" key="10">
    <source>
        <dbReference type="ARBA" id="ARBA00023065"/>
    </source>
</evidence>
<keyword evidence="8" id="KW-0630">Potassium</keyword>
<keyword evidence="3" id="KW-1003">Cell membrane</keyword>
<dbReference type="Gene3D" id="1.10.287.70">
    <property type="match status" value="1"/>
</dbReference>
<evidence type="ECO:0000259" key="15">
    <source>
        <dbReference type="PROSITE" id="PS50042"/>
    </source>
</evidence>
<dbReference type="InterPro" id="IPR003967">
    <property type="entry name" value="K_chnl_volt-dep_ERG"/>
</dbReference>
<keyword evidence="10" id="KW-0406">Ion transport</keyword>
<evidence type="ECO:0000256" key="6">
    <source>
        <dbReference type="ARBA" id="ARBA00022826"/>
    </source>
</evidence>
<evidence type="ECO:0000313" key="16">
    <source>
        <dbReference type="EnsemblMetazoa" id="G9125.1:cds"/>
    </source>
</evidence>
<dbReference type="InterPro" id="IPR050818">
    <property type="entry name" value="KCNH_animal-type"/>
</dbReference>
<dbReference type="GO" id="GO:0034702">
    <property type="term" value="C:monoatomic ion channel complex"/>
    <property type="evidence" value="ECO:0007669"/>
    <property type="project" value="UniProtKB-KW"/>
</dbReference>
<feature type="region of interest" description="Disordered" evidence="13">
    <location>
        <begin position="149"/>
        <end position="224"/>
    </location>
</feature>
<dbReference type="GO" id="GO:0005886">
    <property type="term" value="C:plasma membrane"/>
    <property type="evidence" value="ECO:0007669"/>
    <property type="project" value="UniProtKB-SubCell"/>
</dbReference>
<evidence type="ECO:0000256" key="3">
    <source>
        <dbReference type="ARBA" id="ARBA00022475"/>
    </source>
</evidence>
<dbReference type="OrthoDB" id="432483at2759"/>
<dbReference type="PROSITE" id="PS50042">
    <property type="entry name" value="CNMP_BINDING_3"/>
    <property type="match status" value="1"/>
</dbReference>
<comment type="subcellular location">
    <subcellularLocation>
        <location evidence="1">Cell membrane</location>
        <topology evidence="1">Multi-pass membrane protein</topology>
    </subcellularLocation>
</comment>
<keyword evidence="12" id="KW-0407">Ion channel</keyword>
<dbReference type="SUPFAM" id="SSF51206">
    <property type="entry name" value="cAMP-binding domain-like"/>
    <property type="match status" value="1"/>
</dbReference>
<organism evidence="16 17">
    <name type="scientific">Magallana gigas</name>
    <name type="common">Pacific oyster</name>
    <name type="synonym">Crassostrea gigas</name>
    <dbReference type="NCBI Taxonomy" id="29159"/>
    <lineage>
        <taxon>Eukaryota</taxon>
        <taxon>Metazoa</taxon>
        <taxon>Spiralia</taxon>
        <taxon>Lophotrochozoa</taxon>
        <taxon>Mollusca</taxon>
        <taxon>Bivalvia</taxon>
        <taxon>Autobranchia</taxon>
        <taxon>Pteriomorphia</taxon>
        <taxon>Ostreida</taxon>
        <taxon>Ostreoidea</taxon>
        <taxon>Ostreidae</taxon>
        <taxon>Magallana</taxon>
    </lineage>
</organism>
<evidence type="ECO:0000256" key="7">
    <source>
        <dbReference type="ARBA" id="ARBA00022882"/>
    </source>
</evidence>
<evidence type="ECO:0000256" key="8">
    <source>
        <dbReference type="ARBA" id="ARBA00022958"/>
    </source>
</evidence>
<dbReference type="InterPro" id="IPR000595">
    <property type="entry name" value="cNMP-bd_dom"/>
</dbReference>
<keyword evidence="17" id="KW-1185">Reference proteome</keyword>
<dbReference type="PANTHER" id="PTHR10217">
    <property type="entry name" value="VOLTAGE AND LIGAND GATED POTASSIUM CHANNEL"/>
    <property type="match status" value="1"/>
</dbReference>
<reference evidence="16" key="1">
    <citation type="submission" date="2022-08" db="UniProtKB">
        <authorList>
            <consortium name="EnsemblMetazoa"/>
        </authorList>
    </citation>
    <scope>IDENTIFICATION</scope>
    <source>
        <strain evidence="16">05x7-T-G4-1.051#20</strain>
    </source>
</reference>
<feature type="compositionally biased region" description="Basic and acidic residues" evidence="13">
    <location>
        <begin position="267"/>
        <end position="287"/>
    </location>
</feature>
<dbReference type="SMART" id="SM00100">
    <property type="entry name" value="cNMP"/>
    <property type="match status" value="1"/>
</dbReference>
<dbReference type="Pfam" id="PF00027">
    <property type="entry name" value="cNMP_binding"/>
    <property type="match status" value="1"/>
</dbReference>
<feature type="transmembrane region" description="Helical" evidence="14">
    <location>
        <begin position="324"/>
        <end position="348"/>
    </location>
</feature>
<keyword evidence="4" id="KW-0633">Potassium transport</keyword>
<feature type="compositionally biased region" description="Polar residues" evidence="13">
    <location>
        <begin position="943"/>
        <end position="958"/>
    </location>
</feature>
<dbReference type="InterPro" id="IPR003938">
    <property type="entry name" value="K_chnl_volt-dep_EAG/ELK/ERG"/>
</dbReference>
<evidence type="ECO:0000256" key="1">
    <source>
        <dbReference type="ARBA" id="ARBA00004651"/>
    </source>
</evidence>
<dbReference type="Gene3D" id="2.60.120.10">
    <property type="entry name" value="Jelly Rolls"/>
    <property type="match status" value="1"/>
</dbReference>
<dbReference type="FunFam" id="2.60.120.10:FF:000107">
    <property type="entry name" value="Potassium voltage-gated channel unc-103"/>
    <property type="match status" value="1"/>
</dbReference>
<dbReference type="InterPro" id="IPR014710">
    <property type="entry name" value="RmlC-like_jellyroll"/>
</dbReference>
<keyword evidence="6" id="KW-0631">Potassium channel</keyword>
<keyword evidence="11 14" id="KW-0472">Membrane</keyword>
<feature type="transmembrane region" description="Helical" evidence="14">
    <location>
        <begin position="471"/>
        <end position="498"/>
    </location>
</feature>
<keyword evidence="9 14" id="KW-1133">Transmembrane helix</keyword>
<evidence type="ECO:0000256" key="14">
    <source>
        <dbReference type="SAM" id="Phobius"/>
    </source>
</evidence>
<sequence>MDQDTNQHVLVHSMESEFADESLCENYSQSDVEDTLTDQGHLDSGSRSSLSDIFDNNDFRAKSGTDDSEATIRDASPVSRALGEGDRTDTPSESIATESALYETPFTSASGFDVYLTAFEESSHSLDKVLKLDSLIEIPATTSSSIRPIKEVMAKRDSELPIQKPQSKGGKGGERLGSTGKCTPKKTMPSPKNEPDTQNEEPMTKSPPENPKTPNGSVKSERSGNLKAISKSIKGGTKALLIQKAKNKIIMLRVLKELKGKTSFRPIAEESDRPDTAPEKKSLVDRDNESEEHEAFQQLQSQAKVTRPEPAKFLILHYSPFKAVWDWIVLFLVLYTAVFTPYFVAFILNEDEAKMRLHRDSATRLQHAETIKTDPLVIIDLIVDLMFIADILINFRTTYLHSGEVVMDPQKIAINYIKGWFIIDCVAALPFDLLLFGSGNSDLMTITGILKLARLLRLLRVLRRIEQFAAYGAAVLMLLMVSFTLIGHWLACIFYAIAYMERPHLPQPIGWLDTLADKYDMPYLANDTMSGPPIRTRYITALYFTFTSLTSIGFGNVAPNTNAEKIFSIFAMLLGSLLSAAIFGNVSSIMLRMYQGSDDYQERVSSIKEFINFHHLPKNLATRLQESFQHAWAYTNGVDMGNVLKGFPDCLQSDICLHLNKNLLTNCQAFKGASPGCLRSLSLKFKTTHAPPGDTLIHPGDILTAIYFMARGSVEIMKDDSVMAILGKHDIFGADMKDSDTAGQSLYFVRALSYCDINKIELDDLKEVLQTYPEFAEQFIRKFHVTFDLKKGTLLERKYKSKIEDETLKFIRQKRPRMQCKGRSMDAGHRKNYMRQRNSNDPTGSDEEHVGILEFSTEQATENVNIEEREVPPIRKNSSASVSGAMTNFFSAVTAVSRINKITKPKRPAMASKSKWGAIRSEFISEKRTTDDDAYDSRDYNSPMDSTATSYTPKSLSSSGPQLITVDYDVSKQREMRDSGHVISDIDSKITSLHQRMNTFENDLFTTVDAILELLGQKPKYPHVTQTEDISMHPSAKSSDVSKVPKPKGARLIKTVTDLDRVFAKI</sequence>
<evidence type="ECO:0000256" key="12">
    <source>
        <dbReference type="ARBA" id="ARBA00023303"/>
    </source>
</evidence>
<name>A0A8W8NXS9_MAGGI</name>
<feature type="transmembrane region" description="Helical" evidence="14">
    <location>
        <begin position="569"/>
        <end position="591"/>
    </location>
</feature>
<evidence type="ECO:0000256" key="4">
    <source>
        <dbReference type="ARBA" id="ARBA00022538"/>
    </source>
</evidence>
<feature type="domain" description="Cyclic nucleotide-binding" evidence="15">
    <location>
        <begin position="669"/>
        <end position="786"/>
    </location>
</feature>
<dbReference type="CDD" id="cd00038">
    <property type="entry name" value="CAP_ED"/>
    <property type="match status" value="1"/>
</dbReference>
<evidence type="ECO:0000256" key="13">
    <source>
        <dbReference type="SAM" id="MobiDB-lite"/>
    </source>
</evidence>
<feature type="transmembrane region" description="Helical" evidence="14">
    <location>
        <begin position="538"/>
        <end position="557"/>
    </location>
</feature>
<dbReference type="FunFam" id="1.10.287.70:FF:000275">
    <property type="entry name" value="Potassium voltage-gated channel subfamily H member 8"/>
    <property type="match status" value="1"/>
</dbReference>
<evidence type="ECO:0000313" key="17">
    <source>
        <dbReference type="Proteomes" id="UP000005408"/>
    </source>
</evidence>
<accession>A0A8W8NXS9</accession>
<feature type="region of interest" description="Disordered" evidence="13">
    <location>
        <begin position="21"/>
        <end position="100"/>
    </location>
</feature>
<proteinExistence type="predicted"/>
<dbReference type="AlphaFoldDB" id="A0A8W8NXS9"/>
<dbReference type="SUPFAM" id="SSF81324">
    <property type="entry name" value="Voltage-gated potassium channels"/>
    <property type="match status" value="1"/>
</dbReference>
<feature type="compositionally biased region" description="Basic and acidic residues" evidence="13">
    <location>
        <begin position="149"/>
        <end position="159"/>
    </location>
</feature>
<dbReference type="Gene3D" id="1.10.1200.260">
    <property type="match status" value="1"/>
</dbReference>
<dbReference type="Proteomes" id="UP000005408">
    <property type="component" value="Unassembled WGS sequence"/>
</dbReference>
<dbReference type="EnsemblMetazoa" id="G9125.1">
    <property type="protein sequence ID" value="G9125.1:cds"/>
    <property type="gene ID" value="G9125"/>
</dbReference>
<dbReference type="PRINTS" id="PR01463">
    <property type="entry name" value="EAGCHANLFMLY"/>
</dbReference>
<evidence type="ECO:0000256" key="2">
    <source>
        <dbReference type="ARBA" id="ARBA00022448"/>
    </source>
</evidence>
<feature type="region of interest" description="Disordered" evidence="13">
    <location>
        <begin position="265"/>
        <end position="303"/>
    </location>
</feature>
<dbReference type="GO" id="GO:0005242">
    <property type="term" value="F:inward rectifier potassium channel activity"/>
    <property type="evidence" value="ECO:0007669"/>
    <property type="project" value="TreeGrafter"/>
</dbReference>
<keyword evidence="2" id="KW-0813">Transport</keyword>
<dbReference type="GO" id="GO:0042391">
    <property type="term" value="P:regulation of membrane potential"/>
    <property type="evidence" value="ECO:0007669"/>
    <property type="project" value="TreeGrafter"/>
</dbReference>
<feature type="region of interest" description="Disordered" evidence="13">
    <location>
        <begin position="928"/>
        <end position="958"/>
    </location>
</feature>
<protein>
    <recommendedName>
        <fullName evidence="15">Cyclic nucleotide-binding domain-containing protein</fullName>
    </recommendedName>
</protein>
<dbReference type="PANTHER" id="PTHR10217:SF548">
    <property type="entry name" value="GH12235P"/>
    <property type="match status" value="1"/>
</dbReference>
<dbReference type="Pfam" id="PF00520">
    <property type="entry name" value="Ion_trans"/>
    <property type="match status" value="1"/>
</dbReference>
<evidence type="ECO:0000256" key="5">
    <source>
        <dbReference type="ARBA" id="ARBA00022692"/>
    </source>
</evidence>
<keyword evidence="7" id="KW-0851">Voltage-gated channel</keyword>
<keyword evidence="5 14" id="KW-0812">Transmembrane</keyword>
<dbReference type="OMA" id="NCNAFKG"/>
<evidence type="ECO:0000256" key="11">
    <source>
        <dbReference type="ARBA" id="ARBA00023136"/>
    </source>
</evidence>
<dbReference type="PRINTS" id="PR01470">
    <property type="entry name" value="ERGCHANNEL"/>
</dbReference>